<evidence type="ECO:0000313" key="2">
    <source>
        <dbReference type="Proteomes" id="UP000037460"/>
    </source>
</evidence>
<dbReference type="AlphaFoldDB" id="A0A0M0K7B5"/>
<gene>
    <name evidence="1" type="ORF">Ctob_011251</name>
</gene>
<organism evidence="1 2">
    <name type="scientific">Chrysochromulina tobinii</name>
    <dbReference type="NCBI Taxonomy" id="1460289"/>
    <lineage>
        <taxon>Eukaryota</taxon>
        <taxon>Haptista</taxon>
        <taxon>Haptophyta</taxon>
        <taxon>Prymnesiophyceae</taxon>
        <taxon>Prymnesiales</taxon>
        <taxon>Chrysochromulinaceae</taxon>
        <taxon>Chrysochromulina</taxon>
    </lineage>
</organism>
<dbReference type="Proteomes" id="UP000037460">
    <property type="component" value="Unassembled WGS sequence"/>
</dbReference>
<comment type="caution">
    <text evidence="1">The sequence shown here is derived from an EMBL/GenBank/DDBJ whole genome shotgun (WGS) entry which is preliminary data.</text>
</comment>
<sequence length="88" mass="9684">MAHNPRRTTRQASLDARHISTPPLRSLALSATPIHHLCPPLRFLALCRLLPSTISAFPPRSRTRSLLAKLLFLKDTGPSSSSSPSFSR</sequence>
<accession>A0A0M0K7B5</accession>
<reference evidence="2" key="1">
    <citation type="journal article" date="2015" name="PLoS Genet.">
        <title>Genome Sequence and Transcriptome Analyses of Chrysochromulina tobin: Metabolic Tools for Enhanced Algal Fitness in the Prominent Order Prymnesiales (Haptophyceae).</title>
        <authorList>
            <person name="Hovde B.T."/>
            <person name="Deodato C.R."/>
            <person name="Hunsperger H.M."/>
            <person name="Ryken S.A."/>
            <person name="Yost W."/>
            <person name="Jha R.K."/>
            <person name="Patterson J."/>
            <person name="Monnat R.J. Jr."/>
            <person name="Barlow S.B."/>
            <person name="Starkenburg S.R."/>
            <person name="Cattolico R.A."/>
        </authorList>
    </citation>
    <scope>NUCLEOTIDE SEQUENCE</scope>
    <source>
        <strain evidence="2">CCMP291</strain>
    </source>
</reference>
<evidence type="ECO:0000313" key="1">
    <source>
        <dbReference type="EMBL" id="KOO34710.1"/>
    </source>
</evidence>
<protein>
    <submittedName>
        <fullName evidence="1">Uncharacterized protein</fullName>
    </submittedName>
</protein>
<proteinExistence type="predicted"/>
<name>A0A0M0K7B5_9EUKA</name>
<keyword evidence="2" id="KW-1185">Reference proteome</keyword>
<dbReference type="EMBL" id="JWZX01001125">
    <property type="protein sequence ID" value="KOO34710.1"/>
    <property type="molecule type" value="Genomic_DNA"/>
</dbReference>